<evidence type="ECO:0000259" key="1">
    <source>
        <dbReference type="SMART" id="SM00860"/>
    </source>
</evidence>
<dbReference type="InterPro" id="IPR018958">
    <property type="entry name" value="Knr4/Smi1-like_dom"/>
</dbReference>
<gene>
    <name evidence="2" type="ORF">DET54_1344</name>
</gene>
<keyword evidence="3" id="KW-1185">Reference proteome</keyword>
<dbReference type="Pfam" id="PF09346">
    <property type="entry name" value="SMI1_KNR4"/>
    <property type="match status" value="1"/>
</dbReference>
<sequence length="144" mass="16726">MAKIIRVHDTISLEQIEAFEDRTNVKFPVQYKKFLTEFNGGRVEPNVFKISPEEGESVVNIFYGIGSMKGNLEKKFDFFDEILEIGFIPIASDPGGNQVCLGVTADFYEEIYFWVHDEEYDDVMDNMHFLAKNIEEFLDNLYDD</sequence>
<dbReference type="RefSeq" id="WP_111621645.1">
    <property type="nucleotide sequence ID" value="NZ_QLLI01000034.1"/>
</dbReference>
<feature type="domain" description="Knr4/Smi1-like" evidence="1">
    <location>
        <begin position="10"/>
        <end position="140"/>
    </location>
</feature>
<reference evidence="2 3" key="1">
    <citation type="submission" date="2018-06" db="EMBL/GenBank/DDBJ databases">
        <title>Freshwater and sediment microbial communities from various areas in North America, analyzing microbe dynamics in response to fracking.</title>
        <authorList>
            <person name="Lamendella R."/>
        </authorList>
    </citation>
    <scope>NUCLEOTIDE SEQUENCE [LARGE SCALE GENOMIC DNA]</scope>
    <source>
        <strain evidence="2 3">NG-13</strain>
    </source>
</reference>
<dbReference type="SUPFAM" id="SSF160631">
    <property type="entry name" value="SMI1/KNR4-like"/>
    <property type="match status" value="1"/>
</dbReference>
<protein>
    <submittedName>
        <fullName evidence="2">SUKH superfamily protein</fullName>
    </submittedName>
</protein>
<dbReference type="EMBL" id="QLLI01000034">
    <property type="protein sequence ID" value="RAI83540.1"/>
    <property type="molecule type" value="Genomic_DNA"/>
</dbReference>
<evidence type="ECO:0000313" key="2">
    <source>
        <dbReference type="EMBL" id="RAI83540.1"/>
    </source>
</evidence>
<evidence type="ECO:0000313" key="3">
    <source>
        <dbReference type="Proteomes" id="UP000248827"/>
    </source>
</evidence>
<dbReference type="InterPro" id="IPR037883">
    <property type="entry name" value="Knr4/Smi1-like_sf"/>
</dbReference>
<dbReference type="SMART" id="SM00860">
    <property type="entry name" value="SMI1_KNR4"/>
    <property type="match status" value="1"/>
</dbReference>
<organism evidence="2 3">
    <name type="scientific">Paenibacillus pabuli</name>
    <dbReference type="NCBI Taxonomy" id="1472"/>
    <lineage>
        <taxon>Bacteria</taxon>
        <taxon>Bacillati</taxon>
        <taxon>Bacillota</taxon>
        <taxon>Bacilli</taxon>
        <taxon>Bacillales</taxon>
        <taxon>Paenibacillaceae</taxon>
        <taxon>Paenibacillus</taxon>
    </lineage>
</organism>
<name>A0ABX9BAT9_9BACL</name>
<dbReference type="Proteomes" id="UP000248827">
    <property type="component" value="Unassembled WGS sequence"/>
</dbReference>
<comment type="caution">
    <text evidence="2">The sequence shown here is derived from an EMBL/GenBank/DDBJ whole genome shotgun (WGS) entry which is preliminary data.</text>
</comment>
<proteinExistence type="predicted"/>
<dbReference type="Gene3D" id="3.40.1580.10">
    <property type="entry name" value="SMI1/KNR4-like"/>
    <property type="match status" value="1"/>
</dbReference>
<accession>A0ABX9BAT9</accession>